<proteinExistence type="predicted"/>
<feature type="compositionally biased region" description="Low complexity" evidence="1">
    <location>
        <begin position="88"/>
        <end position="98"/>
    </location>
</feature>
<dbReference type="AlphaFoldDB" id="A0A2C9VZ49"/>
<dbReference type="PANTHER" id="PTHR35304:SF14">
    <property type="match status" value="1"/>
</dbReference>
<feature type="region of interest" description="Disordered" evidence="1">
    <location>
        <begin position="84"/>
        <end position="104"/>
    </location>
</feature>
<gene>
    <name evidence="2" type="ORF">MANES_04G028900v8</name>
</gene>
<organism evidence="2 3">
    <name type="scientific">Manihot esculenta</name>
    <name type="common">Cassava</name>
    <name type="synonym">Jatropha manihot</name>
    <dbReference type="NCBI Taxonomy" id="3983"/>
    <lineage>
        <taxon>Eukaryota</taxon>
        <taxon>Viridiplantae</taxon>
        <taxon>Streptophyta</taxon>
        <taxon>Embryophyta</taxon>
        <taxon>Tracheophyta</taxon>
        <taxon>Spermatophyta</taxon>
        <taxon>Magnoliopsida</taxon>
        <taxon>eudicotyledons</taxon>
        <taxon>Gunneridae</taxon>
        <taxon>Pentapetalae</taxon>
        <taxon>rosids</taxon>
        <taxon>fabids</taxon>
        <taxon>Malpighiales</taxon>
        <taxon>Euphorbiaceae</taxon>
        <taxon>Crotonoideae</taxon>
        <taxon>Manihoteae</taxon>
        <taxon>Manihot</taxon>
    </lineage>
</organism>
<evidence type="ECO:0000313" key="2">
    <source>
        <dbReference type="EMBL" id="OAY51741.1"/>
    </source>
</evidence>
<dbReference type="Proteomes" id="UP000091857">
    <property type="component" value="Chromosome 4"/>
</dbReference>
<name>A0A2C9VZ49_MANES</name>
<dbReference type="EMBL" id="CM004390">
    <property type="protein sequence ID" value="OAY51741.1"/>
    <property type="molecule type" value="Genomic_DNA"/>
</dbReference>
<evidence type="ECO:0000313" key="3">
    <source>
        <dbReference type="Proteomes" id="UP000091857"/>
    </source>
</evidence>
<dbReference type="OrthoDB" id="749576at2759"/>
<sequence length="142" mass="15995">MANDTGVPLLPATYMSLRKWLESDPEFGRSGSYKGCRPAVVHGQPRVVDSRSCRQMYLRSYTFSRKESVSEKTKKCIGKVKERIKNRSSLSSSSSSKASHVEKKRFVKGESLRRVSCAALFSMFKRLLSCTAKVDVVEYGDQ</sequence>
<protein>
    <submittedName>
        <fullName evidence="2">Uncharacterized protein</fullName>
    </submittedName>
</protein>
<evidence type="ECO:0000256" key="1">
    <source>
        <dbReference type="SAM" id="MobiDB-lite"/>
    </source>
</evidence>
<dbReference type="PANTHER" id="PTHR35304">
    <property type="entry name" value="OS05G0120300 PROTEIN-RELATED"/>
    <property type="match status" value="1"/>
</dbReference>
<comment type="caution">
    <text evidence="2">The sequence shown here is derived from an EMBL/GenBank/DDBJ whole genome shotgun (WGS) entry which is preliminary data.</text>
</comment>
<dbReference type="Gramene" id="Manes.04G028900.1.v8.1">
    <property type="protein sequence ID" value="Manes.04G028900.1.v8.1.CDS.1"/>
    <property type="gene ID" value="Manes.04G028900.v8.1"/>
</dbReference>
<reference evidence="3" key="1">
    <citation type="journal article" date="2016" name="Nat. Biotechnol.">
        <title>Sequencing wild and cultivated cassava and related species reveals extensive interspecific hybridization and genetic diversity.</title>
        <authorList>
            <person name="Bredeson J.V."/>
            <person name="Lyons J.B."/>
            <person name="Prochnik S.E."/>
            <person name="Wu G.A."/>
            <person name="Ha C.M."/>
            <person name="Edsinger-Gonzales E."/>
            <person name="Grimwood J."/>
            <person name="Schmutz J."/>
            <person name="Rabbi I.Y."/>
            <person name="Egesi C."/>
            <person name="Nauluvula P."/>
            <person name="Lebot V."/>
            <person name="Ndunguru J."/>
            <person name="Mkamilo G."/>
            <person name="Bart R.S."/>
            <person name="Setter T.L."/>
            <person name="Gleadow R.M."/>
            <person name="Kulakow P."/>
            <person name="Ferguson M.E."/>
            <person name="Rounsley S."/>
            <person name="Rokhsar D.S."/>
        </authorList>
    </citation>
    <scope>NUCLEOTIDE SEQUENCE [LARGE SCALE GENOMIC DNA]</scope>
    <source>
        <strain evidence="3">cv. AM560-2</strain>
    </source>
</reference>
<dbReference type="STRING" id="3983.A0A2C9VZ49"/>
<keyword evidence="3" id="KW-1185">Reference proteome</keyword>
<accession>A0A2C9VZ49</accession>